<evidence type="ECO:0000256" key="13">
    <source>
        <dbReference type="ARBA" id="ARBA00023242"/>
    </source>
</evidence>
<organism evidence="18 19">
    <name type="scientific">Trichoplax adhaerens</name>
    <name type="common">Trichoplax reptans</name>
    <dbReference type="NCBI Taxonomy" id="10228"/>
    <lineage>
        <taxon>Eukaryota</taxon>
        <taxon>Metazoa</taxon>
        <taxon>Placozoa</taxon>
        <taxon>Uniplacotomia</taxon>
        <taxon>Trichoplacea</taxon>
        <taxon>Trichoplacidae</taxon>
        <taxon>Trichoplax</taxon>
    </lineage>
</organism>
<dbReference type="EMBL" id="DS985252">
    <property type="protein sequence ID" value="EDV21783.1"/>
    <property type="molecule type" value="Genomic_DNA"/>
</dbReference>
<dbReference type="GO" id="GO:0005634">
    <property type="term" value="C:nucleus"/>
    <property type="evidence" value="ECO:0000318"/>
    <property type="project" value="GO_Central"/>
</dbReference>
<dbReference type="GO" id="GO:0008270">
    <property type="term" value="F:zinc ion binding"/>
    <property type="evidence" value="ECO:0007669"/>
    <property type="project" value="UniProtKB-KW"/>
</dbReference>
<dbReference type="Gene3D" id="3.30.160.60">
    <property type="entry name" value="Classic Zinc Finger"/>
    <property type="match status" value="1"/>
</dbReference>
<evidence type="ECO:0000256" key="8">
    <source>
        <dbReference type="ARBA" id="ARBA00022771"/>
    </source>
</evidence>
<dbReference type="GO" id="GO:0006974">
    <property type="term" value="P:DNA damage response"/>
    <property type="evidence" value="ECO:0000318"/>
    <property type="project" value="GO_Central"/>
</dbReference>
<evidence type="ECO:0000256" key="9">
    <source>
        <dbReference type="ARBA" id="ARBA00022801"/>
    </source>
</evidence>
<dbReference type="InParanoid" id="B3S6M2"/>
<keyword evidence="19" id="KW-1185">Reference proteome</keyword>
<keyword evidence="7" id="KW-0227">DNA damage</keyword>
<comment type="similarity">
    <text evidence="3">Belongs to the Spartan family.</text>
</comment>
<evidence type="ECO:0000313" key="18">
    <source>
        <dbReference type="EMBL" id="EDV21783.1"/>
    </source>
</evidence>
<keyword evidence="8" id="KW-0863">Zinc-finger</keyword>
<keyword evidence="10" id="KW-0862">Zinc</keyword>
<evidence type="ECO:0000256" key="2">
    <source>
        <dbReference type="ARBA" id="ARBA00004286"/>
    </source>
</evidence>
<keyword evidence="4" id="KW-0158">Chromosome</keyword>
<evidence type="ECO:0000256" key="3">
    <source>
        <dbReference type="ARBA" id="ARBA00010724"/>
    </source>
</evidence>
<dbReference type="InterPro" id="IPR055220">
    <property type="entry name" value="SPRTN_ZBD"/>
</dbReference>
<keyword evidence="13" id="KW-0539">Nucleus</keyword>
<dbReference type="Proteomes" id="UP000009022">
    <property type="component" value="Unassembled WGS sequence"/>
</dbReference>
<sequence>MDQTDWCEDNDFALAVALSKQDSPESKNSKDPTVSIVDDYWEINDPNPDIRALFLQYNQSYFWGKLLSVEVRWSPKMTLCAGLCIYQKKAGYCSIRLSQPLLKFRPRRDLVQTLLHEMIHAYLFVIHDNRDHDAHGPCFLEHMHRINSATGANITVYHNFHDEVNVYRQHWWRCNGPCKDRSPFFGYVKRAMNRAPSKNDPWWSDHQQSCGGTFIKVKEPEGYGEKGKKRKKLDKDNDNQTKITDFHHAKKVNDNIDRAQGTSISDGSRSINSEKSVDNDNQNSSISYATIPFSGKGYVLGSNDDKSSTANYRFPALMADELRYVKCPICHRTDIRHSIINEHLDNCLVLKEN</sequence>
<evidence type="ECO:0000256" key="6">
    <source>
        <dbReference type="ARBA" id="ARBA00022723"/>
    </source>
</evidence>
<proteinExistence type="inferred from homology"/>
<accession>B3S6M2</accession>
<dbReference type="CTD" id="6757007"/>
<feature type="domain" description="SprT-like" evidence="16">
    <location>
        <begin position="48"/>
        <end position="217"/>
    </location>
</feature>
<dbReference type="eggNOG" id="KOG3931">
    <property type="taxonomic scope" value="Eukaryota"/>
</dbReference>
<dbReference type="GeneID" id="6757007"/>
<evidence type="ECO:0000256" key="1">
    <source>
        <dbReference type="ARBA" id="ARBA00004123"/>
    </source>
</evidence>
<dbReference type="SMART" id="SM00731">
    <property type="entry name" value="SprT"/>
    <property type="match status" value="1"/>
</dbReference>
<evidence type="ECO:0000256" key="4">
    <source>
        <dbReference type="ARBA" id="ARBA00022454"/>
    </source>
</evidence>
<name>B3S6M2_TRIAD</name>
<evidence type="ECO:0000256" key="14">
    <source>
        <dbReference type="ARBA" id="ARBA00030396"/>
    </source>
</evidence>
<evidence type="ECO:0000259" key="17">
    <source>
        <dbReference type="SMART" id="SM00734"/>
    </source>
</evidence>
<dbReference type="Pfam" id="PF10263">
    <property type="entry name" value="SprT-like"/>
    <property type="match status" value="1"/>
</dbReference>
<dbReference type="KEGG" id="tad:TRIADDRAFT_30208"/>
<keyword evidence="5" id="KW-0645">Protease</keyword>
<keyword evidence="9" id="KW-0378">Hydrolase</keyword>
<evidence type="ECO:0000256" key="5">
    <source>
        <dbReference type="ARBA" id="ARBA00022670"/>
    </source>
</evidence>
<dbReference type="HOGENOM" id="CLU_019426_0_0_1"/>
<feature type="compositionally biased region" description="Polar residues" evidence="15">
    <location>
        <begin position="260"/>
        <end position="284"/>
    </location>
</feature>
<feature type="domain" description="UBZ4-type" evidence="17">
    <location>
        <begin position="324"/>
        <end position="348"/>
    </location>
</feature>
<dbReference type="SMART" id="SM00734">
    <property type="entry name" value="ZnF_Rad18"/>
    <property type="match status" value="1"/>
</dbReference>
<evidence type="ECO:0000256" key="12">
    <source>
        <dbReference type="ARBA" id="ARBA00023204"/>
    </source>
</evidence>
<evidence type="ECO:0000256" key="10">
    <source>
        <dbReference type="ARBA" id="ARBA00022833"/>
    </source>
</evidence>
<dbReference type="PhylomeDB" id="B3S6M2"/>
<dbReference type="RefSeq" id="XP_002115931.1">
    <property type="nucleotide sequence ID" value="XM_002115895.1"/>
</dbReference>
<dbReference type="InterPro" id="IPR006642">
    <property type="entry name" value="Rad18_UBZ4"/>
</dbReference>
<evidence type="ECO:0000256" key="7">
    <source>
        <dbReference type="ARBA" id="ARBA00022763"/>
    </source>
</evidence>
<dbReference type="GO" id="GO:0004222">
    <property type="term" value="F:metalloendopeptidase activity"/>
    <property type="evidence" value="ECO:0007669"/>
    <property type="project" value="InterPro"/>
</dbReference>
<dbReference type="GO" id="GO:0006508">
    <property type="term" value="P:proteolysis"/>
    <property type="evidence" value="ECO:0007669"/>
    <property type="project" value="UniProtKB-KW"/>
</dbReference>
<evidence type="ECO:0000256" key="15">
    <source>
        <dbReference type="SAM" id="MobiDB-lite"/>
    </source>
</evidence>
<protein>
    <recommendedName>
        <fullName evidence="14">Protein with SprT-like domain at the N terminus</fullName>
    </recommendedName>
</protein>
<dbReference type="GO" id="GO:0006281">
    <property type="term" value="P:DNA repair"/>
    <property type="evidence" value="ECO:0007669"/>
    <property type="project" value="UniProtKB-KW"/>
</dbReference>
<dbReference type="PANTHER" id="PTHR21220">
    <property type="entry name" value="DNA-DEPENDENT METALLOPROTEASE SPRTN"/>
    <property type="match status" value="1"/>
</dbReference>
<evidence type="ECO:0000259" key="16">
    <source>
        <dbReference type="SMART" id="SM00731"/>
    </source>
</evidence>
<dbReference type="GO" id="GO:0003697">
    <property type="term" value="F:single-stranded DNA binding"/>
    <property type="evidence" value="ECO:0007669"/>
    <property type="project" value="InterPro"/>
</dbReference>
<dbReference type="OrthoDB" id="5236983at2759"/>
<dbReference type="STRING" id="10228.B3S6M2"/>
<feature type="region of interest" description="Disordered" evidence="15">
    <location>
        <begin position="221"/>
        <end position="284"/>
    </location>
</feature>
<dbReference type="AlphaFoldDB" id="B3S6M2"/>
<dbReference type="InterPro" id="IPR006640">
    <property type="entry name" value="SprT-like_domain"/>
</dbReference>
<evidence type="ECO:0000256" key="11">
    <source>
        <dbReference type="ARBA" id="ARBA00023049"/>
    </source>
</evidence>
<dbReference type="PANTHER" id="PTHR21220:SF0">
    <property type="entry name" value="DNA-DEPENDENT METALLOPROTEASE SPRTN"/>
    <property type="match status" value="1"/>
</dbReference>
<comment type="subcellular location">
    <subcellularLocation>
        <location evidence="2">Chromosome</location>
    </subcellularLocation>
    <subcellularLocation>
        <location evidence="1">Nucleus</location>
    </subcellularLocation>
</comment>
<evidence type="ECO:0000313" key="19">
    <source>
        <dbReference type="Proteomes" id="UP000009022"/>
    </source>
</evidence>
<reference evidence="18 19" key="1">
    <citation type="journal article" date="2008" name="Nature">
        <title>The Trichoplax genome and the nature of placozoans.</title>
        <authorList>
            <person name="Srivastava M."/>
            <person name="Begovic E."/>
            <person name="Chapman J."/>
            <person name="Putnam N.H."/>
            <person name="Hellsten U."/>
            <person name="Kawashima T."/>
            <person name="Kuo A."/>
            <person name="Mitros T."/>
            <person name="Salamov A."/>
            <person name="Carpenter M.L."/>
            <person name="Signorovitch A.Y."/>
            <person name="Moreno M.A."/>
            <person name="Kamm K."/>
            <person name="Grimwood J."/>
            <person name="Schmutz J."/>
            <person name="Shapiro H."/>
            <person name="Grigoriev I.V."/>
            <person name="Buss L.W."/>
            <person name="Schierwater B."/>
            <person name="Dellaporta S.L."/>
            <person name="Rokhsar D.S."/>
        </authorList>
    </citation>
    <scope>NUCLEOTIDE SEQUENCE [LARGE SCALE GENOMIC DNA]</scope>
    <source>
        <strain evidence="18 19">Grell-BS-1999</strain>
    </source>
</reference>
<feature type="compositionally biased region" description="Basic and acidic residues" evidence="15">
    <location>
        <begin position="233"/>
        <end position="257"/>
    </location>
</feature>
<keyword evidence="6" id="KW-0479">Metal-binding</keyword>
<dbReference type="GO" id="GO:0031593">
    <property type="term" value="F:polyubiquitin modification-dependent protein binding"/>
    <property type="evidence" value="ECO:0000318"/>
    <property type="project" value="GO_Central"/>
</dbReference>
<gene>
    <name evidence="18" type="ORF">TRIADDRAFT_30208</name>
</gene>
<dbReference type="InterPro" id="IPR044245">
    <property type="entry name" value="Spartan"/>
</dbReference>
<keyword evidence="11" id="KW-0482">Metalloprotease</keyword>
<dbReference type="Pfam" id="PF22934">
    <property type="entry name" value="SPRTN_ZBD"/>
    <property type="match status" value="1"/>
</dbReference>
<keyword evidence="12" id="KW-0234">DNA repair</keyword>
<dbReference type="GO" id="GO:0005694">
    <property type="term" value="C:chromosome"/>
    <property type="evidence" value="ECO:0007669"/>
    <property type="project" value="UniProtKB-SubCell"/>
</dbReference>
<dbReference type="FunCoup" id="B3S6M2">
    <property type="interactions" value="837"/>
</dbReference>